<sequence length="65" mass="7147">MCGGGAPDREFLGTWFLENQKYQAVFSDGLTGVGKARIVRKNAAPFNVKGRLKTAFQTAFYGFDP</sequence>
<gene>
    <name evidence="1" type="ORF">HMPREF9123_1763</name>
</gene>
<dbReference type="Proteomes" id="UP000004105">
    <property type="component" value="Unassembled WGS sequence"/>
</dbReference>
<dbReference type="AlphaFoldDB" id="F2BDF7"/>
<name>F2BDF7_9NEIS</name>
<dbReference type="HOGENOM" id="CLU_2845248_0_0_4"/>
<evidence type="ECO:0000313" key="1">
    <source>
        <dbReference type="EMBL" id="EGF10553.1"/>
    </source>
</evidence>
<proteinExistence type="predicted"/>
<dbReference type="EMBL" id="AFAY01000035">
    <property type="protein sequence ID" value="EGF10553.1"/>
    <property type="molecule type" value="Genomic_DNA"/>
</dbReference>
<reference evidence="1 2" key="1">
    <citation type="submission" date="2011-02" db="EMBL/GenBank/DDBJ databases">
        <authorList>
            <person name="Muzny D."/>
            <person name="Qin X."/>
            <person name="Deng J."/>
            <person name="Jiang H."/>
            <person name="Liu Y."/>
            <person name="Qu J."/>
            <person name="Song X.-Z."/>
            <person name="Zhang L."/>
            <person name="Thornton R."/>
            <person name="Coyle M."/>
            <person name="Francisco L."/>
            <person name="Jackson L."/>
            <person name="Javaid M."/>
            <person name="Korchina V."/>
            <person name="Kovar C."/>
            <person name="Mata R."/>
            <person name="Mathew T."/>
            <person name="Ngo R."/>
            <person name="Nguyen L."/>
            <person name="Nguyen N."/>
            <person name="Okwuonu G."/>
            <person name="Ongeri F."/>
            <person name="Pham C."/>
            <person name="Simmons D."/>
            <person name="Wilczek-Boney K."/>
            <person name="Hale W."/>
            <person name="Jakkamsetti A."/>
            <person name="Pham P."/>
            <person name="Ruth R."/>
            <person name="San Lucas F."/>
            <person name="Warren J."/>
            <person name="Zhang J."/>
            <person name="Zhao Z."/>
            <person name="Zhou C."/>
            <person name="Zhu D."/>
            <person name="Lee S."/>
            <person name="Bess C."/>
            <person name="Blankenburg K."/>
            <person name="Forbes L."/>
            <person name="Fu Q."/>
            <person name="Gubbala S."/>
            <person name="Hirani K."/>
            <person name="Jayaseelan J.C."/>
            <person name="Lara F."/>
            <person name="Munidasa M."/>
            <person name="Palculict T."/>
            <person name="Patil S."/>
            <person name="Pu L.-L."/>
            <person name="Saada N."/>
            <person name="Tang L."/>
            <person name="Weissenberger G."/>
            <person name="Zhu Y."/>
            <person name="Hemphill L."/>
            <person name="Shang Y."/>
            <person name="Youmans B."/>
            <person name="Ayvaz T."/>
            <person name="Ross M."/>
            <person name="Santibanez J."/>
            <person name="Aqrawi P."/>
            <person name="Gross S."/>
            <person name="Joshi V."/>
            <person name="Fowler G."/>
            <person name="Nazareth L."/>
            <person name="Reid J."/>
            <person name="Worley K."/>
            <person name="Petrosino J."/>
            <person name="Highlander S."/>
            <person name="Gibbs R."/>
        </authorList>
    </citation>
    <scope>NUCLEOTIDE SEQUENCE [LARGE SCALE GENOMIC DNA]</scope>
    <source>
        <strain evidence="1 2">ATCC BAA-1200</strain>
    </source>
</reference>
<protein>
    <submittedName>
        <fullName evidence="1">Uncharacterized protein</fullName>
    </submittedName>
</protein>
<evidence type="ECO:0000313" key="2">
    <source>
        <dbReference type="Proteomes" id="UP000004105"/>
    </source>
</evidence>
<accession>F2BDF7</accession>
<comment type="caution">
    <text evidence="1">The sequence shown here is derived from an EMBL/GenBank/DDBJ whole genome shotgun (WGS) entry which is preliminary data.</text>
</comment>
<organism evidence="1 2">
    <name type="scientific">Neisseria bacilliformis ATCC BAA-1200</name>
    <dbReference type="NCBI Taxonomy" id="888742"/>
    <lineage>
        <taxon>Bacteria</taxon>
        <taxon>Pseudomonadati</taxon>
        <taxon>Pseudomonadota</taxon>
        <taxon>Betaproteobacteria</taxon>
        <taxon>Neisseriales</taxon>
        <taxon>Neisseriaceae</taxon>
        <taxon>Neisseria</taxon>
    </lineage>
</organism>
<keyword evidence="2" id="KW-1185">Reference proteome</keyword>